<accession>A0ABS7C8W5</accession>
<name>A0ABS7C8W5_9BACL</name>
<feature type="compositionally biased region" description="Basic and acidic residues" evidence="1">
    <location>
        <begin position="61"/>
        <end position="93"/>
    </location>
</feature>
<dbReference type="InterPro" id="IPR006121">
    <property type="entry name" value="HMA_dom"/>
</dbReference>
<evidence type="ECO:0000313" key="3">
    <source>
        <dbReference type="Proteomes" id="UP001519887"/>
    </source>
</evidence>
<dbReference type="SUPFAM" id="SSF55008">
    <property type="entry name" value="HMA, heavy metal-associated domain"/>
    <property type="match status" value="1"/>
</dbReference>
<feature type="region of interest" description="Disordered" evidence="1">
    <location>
        <begin position="61"/>
        <end position="107"/>
    </location>
</feature>
<evidence type="ECO:0000313" key="2">
    <source>
        <dbReference type="EMBL" id="MBW7457380.1"/>
    </source>
</evidence>
<feature type="non-terminal residue" evidence="2">
    <location>
        <position position="107"/>
    </location>
</feature>
<dbReference type="Gene3D" id="3.30.70.100">
    <property type="match status" value="1"/>
</dbReference>
<reference evidence="2 3" key="1">
    <citation type="submission" date="2021-07" db="EMBL/GenBank/DDBJ databases">
        <title>Paenibacillus radiodurans sp. nov., isolated from the southeastern edge of Tengger Desert.</title>
        <authorList>
            <person name="Zhang G."/>
        </authorList>
    </citation>
    <scope>NUCLEOTIDE SEQUENCE [LARGE SCALE GENOMIC DNA]</scope>
    <source>
        <strain evidence="2 3">CCM 7311</strain>
    </source>
</reference>
<keyword evidence="3" id="KW-1185">Reference proteome</keyword>
<dbReference type="InterPro" id="IPR036163">
    <property type="entry name" value="HMA_dom_sf"/>
</dbReference>
<organism evidence="2 3">
    <name type="scientific">Paenibacillus sepulcri</name>
    <dbReference type="NCBI Taxonomy" id="359917"/>
    <lineage>
        <taxon>Bacteria</taxon>
        <taxon>Bacillati</taxon>
        <taxon>Bacillota</taxon>
        <taxon>Bacilli</taxon>
        <taxon>Bacillales</taxon>
        <taxon>Paenibacillaceae</taxon>
        <taxon>Paenibacillus</taxon>
    </lineage>
</organism>
<gene>
    <name evidence="2" type="ORF">K0U00_25385</name>
</gene>
<comment type="caution">
    <text evidence="2">The sequence shown here is derived from an EMBL/GenBank/DDBJ whole genome shotgun (WGS) entry which is preliminary data.</text>
</comment>
<dbReference type="Proteomes" id="UP001519887">
    <property type="component" value="Unassembled WGS sequence"/>
</dbReference>
<proteinExistence type="predicted"/>
<dbReference type="EMBL" id="JAHZIK010000833">
    <property type="protein sequence ID" value="MBW7457380.1"/>
    <property type="molecule type" value="Genomic_DNA"/>
</dbReference>
<protein>
    <submittedName>
        <fullName evidence="2">Heavy-metal-associated domain-containing protein</fullName>
    </submittedName>
</protein>
<sequence length="107" mass="11956">MKEYRVKGLSCGNCALAIENQLKRLEYGETAELHYNTGKLKLDPRISFAAVESILKADHAYIERGQESHHGHEDHAHSHGEHDHQHEHGDGHSHSHSHSHGHGLLGP</sequence>
<evidence type="ECO:0000256" key="1">
    <source>
        <dbReference type="SAM" id="MobiDB-lite"/>
    </source>
</evidence>
<dbReference type="CDD" id="cd00371">
    <property type="entry name" value="HMA"/>
    <property type="match status" value="1"/>
</dbReference>